<accession>A0A1G4GAV2</accession>
<sequence>MISCIDSLQDNTLYTSIKIYHSKYNFHINV</sequence>
<evidence type="ECO:0000313" key="2">
    <source>
        <dbReference type="Proteomes" id="UP000178485"/>
    </source>
</evidence>
<evidence type="ECO:0000313" key="1">
    <source>
        <dbReference type="EMBL" id="SCM59625.1"/>
    </source>
</evidence>
<dbReference type="EMBL" id="LT608328">
    <property type="protein sequence ID" value="SCM59625.1"/>
    <property type="molecule type" value="Genomic_DNA"/>
</dbReference>
<proteinExistence type="predicted"/>
<dbReference type="Proteomes" id="UP000178485">
    <property type="component" value="Chromosome i"/>
</dbReference>
<keyword evidence="2" id="KW-1185">Reference proteome</keyword>
<name>A0A1G4GAV2_9BACT</name>
<protein>
    <submittedName>
        <fullName evidence="1">Uncharacterized protein</fullName>
    </submittedName>
</protein>
<dbReference type="KEGG" id="pmuc:ING2E5A_2830"/>
<reference evidence="1 2" key="1">
    <citation type="submission" date="2016-08" db="EMBL/GenBank/DDBJ databases">
        <authorList>
            <person name="Seilhamer J.J."/>
        </authorList>
    </citation>
    <scope>NUCLEOTIDE SEQUENCE [LARGE SCALE GENOMIC DNA]</scope>
    <source>
        <strain evidence="1">ING2-E5A</strain>
    </source>
</reference>
<dbReference type="AlphaFoldDB" id="A0A1G4GAV2"/>
<gene>
    <name evidence="1" type="ORF">ING2E5A_2830</name>
</gene>
<organism evidence="1 2">
    <name type="scientific">Petrimonas mucosa</name>
    <dbReference type="NCBI Taxonomy" id="1642646"/>
    <lineage>
        <taxon>Bacteria</taxon>
        <taxon>Pseudomonadati</taxon>
        <taxon>Bacteroidota</taxon>
        <taxon>Bacteroidia</taxon>
        <taxon>Bacteroidales</taxon>
        <taxon>Dysgonomonadaceae</taxon>
        <taxon>Petrimonas</taxon>
    </lineage>
</organism>